<name>A0A399RI30_9PROT</name>
<proteinExistence type="predicted"/>
<dbReference type="AlphaFoldDB" id="A0A399RI30"/>
<dbReference type="Gene3D" id="3.30.450.40">
    <property type="match status" value="1"/>
</dbReference>
<dbReference type="InterPro" id="IPR009057">
    <property type="entry name" value="Homeodomain-like_sf"/>
</dbReference>
<evidence type="ECO:0000313" key="4">
    <source>
        <dbReference type="EMBL" id="RIJ31296.1"/>
    </source>
</evidence>
<sequence length="327" mass="35137">MAQNSHPAPAAHADRVREAAESRSGAAASALVASWRRSLKRYGLEPDTRRAPDLMTQQSLKDARLPMEQLLRVASPSLDRLFGSVGEAGCCVLMTNADGIIVERRGMAGDDAAFRSWGLWEGADWSEAREGTNGIGTCLAEKRPITIHQDQHFHSRNTAMSCIDAPIYDHQGMLAAALDVSSCRADLTGAFSQLIAATVSDTARRIESDNFRAHFEGARIVMGERHGRAGAVLLAIDSDDVVIGATRAARIEFGLGDAPSLEPRPAADVLSGTPAQSDLAAAERAELRRAILRANGNMSEAARALGVGRATLYRRMNRLGIDLDRLN</sequence>
<dbReference type="SUPFAM" id="SSF55781">
    <property type="entry name" value="GAF domain-like"/>
    <property type="match status" value="1"/>
</dbReference>
<feature type="domain" description="GAF" evidence="2">
    <location>
        <begin position="74"/>
        <end position="200"/>
    </location>
</feature>
<feature type="compositionally biased region" description="Basic and acidic residues" evidence="1">
    <location>
        <begin position="12"/>
        <end position="21"/>
    </location>
</feature>
<organism evidence="4 5">
    <name type="scientific">Henriciella algicola</name>
    <dbReference type="NCBI Taxonomy" id="1608422"/>
    <lineage>
        <taxon>Bacteria</taxon>
        <taxon>Pseudomonadati</taxon>
        <taxon>Pseudomonadota</taxon>
        <taxon>Alphaproteobacteria</taxon>
        <taxon>Hyphomonadales</taxon>
        <taxon>Hyphomonadaceae</taxon>
        <taxon>Henriciella</taxon>
    </lineage>
</organism>
<dbReference type="OrthoDB" id="9805953at2"/>
<dbReference type="Pfam" id="PF01590">
    <property type="entry name" value="GAF"/>
    <property type="match status" value="1"/>
</dbReference>
<evidence type="ECO:0000256" key="1">
    <source>
        <dbReference type="SAM" id="MobiDB-lite"/>
    </source>
</evidence>
<feature type="region of interest" description="Disordered" evidence="1">
    <location>
        <begin position="1"/>
        <end position="22"/>
    </location>
</feature>
<dbReference type="Pfam" id="PF02954">
    <property type="entry name" value="HTH_8"/>
    <property type="match status" value="1"/>
</dbReference>
<dbReference type="InterPro" id="IPR003018">
    <property type="entry name" value="GAF"/>
</dbReference>
<evidence type="ECO:0000313" key="5">
    <source>
        <dbReference type="Proteomes" id="UP000265845"/>
    </source>
</evidence>
<dbReference type="GO" id="GO:0043565">
    <property type="term" value="F:sequence-specific DNA binding"/>
    <property type="evidence" value="ECO:0007669"/>
    <property type="project" value="InterPro"/>
</dbReference>
<dbReference type="SUPFAM" id="SSF46689">
    <property type="entry name" value="Homeodomain-like"/>
    <property type="match status" value="1"/>
</dbReference>
<dbReference type="Gene3D" id="1.10.10.60">
    <property type="entry name" value="Homeodomain-like"/>
    <property type="match status" value="1"/>
</dbReference>
<evidence type="ECO:0000259" key="2">
    <source>
        <dbReference type="Pfam" id="PF01590"/>
    </source>
</evidence>
<comment type="caution">
    <text evidence="4">The sequence shown here is derived from an EMBL/GenBank/DDBJ whole genome shotgun (WGS) entry which is preliminary data.</text>
</comment>
<dbReference type="EMBL" id="QWGA01000003">
    <property type="protein sequence ID" value="RIJ31296.1"/>
    <property type="molecule type" value="Genomic_DNA"/>
</dbReference>
<feature type="domain" description="DNA binding HTH" evidence="3">
    <location>
        <begin position="279"/>
        <end position="318"/>
    </location>
</feature>
<gene>
    <name evidence="4" type="ORF">D1222_03265</name>
</gene>
<reference evidence="4 5" key="1">
    <citation type="submission" date="2018-08" db="EMBL/GenBank/DDBJ databases">
        <title>Henriciella mobilis sp. nov., isolated from seawater.</title>
        <authorList>
            <person name="Cheng H."/>
            <person name="Wu Y.-H."/>
            <person name="Xu X.-W."/>
            <person name="Guo L.-L."/>
        </authorList>
    </citation>
    <scope>NUCLEOTIDE SEQUENCE [LARGE SCALE GENOMIC DNA]</scope>
    <source>
        <strain evidence="4 5">CCUG67844</strain>
    </source>
</reference>
<dbReference type="InterPro" id="IPR029016">
    <property type="entry name" value="GAF-like_dom_sf"/>
</dbReference>
<keyword evidence="5" id="KW-1185">Reference proteome</keyword>
<accession>A0A399RI30</accession>
<protein>
    <submittedName>
        <fullName evidence="4">Sigma-54-dependent Fis family transcriptional regulator</fullName>
    </submittedName>
</protein>
<dbReference type="InterPro" id="IPR002197">
    <property type="entry name" value="HTH_Fis"/>
</dbReference>
<evidence type="ECO:0000259" key="3">
    <source>
        <dbReference type="Pfam" id="PF02954"/>
    </source>
</evidence>
<dbReference type="Proteomes" id="UP000265845">
    <property type="component" value="Unassembled WGS sequence"/>
</dbReference>
<dbReference type="PRINTS" id="PR01590">
    <property type="entry name" value="HTHFIS"/>
</dbReference>
<dbReference type="RefSeq" id="WP_119452793.1">
    <property type="nucleotide sequence ID" value="NZ_QWGA01000003.1"/>
</dbReference>